<evidence type="ECO:0000313" key="1">
    <source>
        <dbReference type="EMBL" id="KAH1082222.1"/>
    </source>
</evidence>
<feature type="non-terminal residue" evidence="1">
    <location>
        <position position="1"/>
    </location>
</feature>
<dbReference type="Proteomes" id="UP000828251">
    <property type="component" value="Unassembled WGS sequence"/>
</dbReference>
<comment type="caution">
    <text evidence="1">The sequence shown here is derived from an EMBL/GenBank/DDBJ whole genome shotgun (WGS) entry which is preliminary data.</text>
</comment>
<dbReference type="EMBL" id="JAIQCV010000007">
    <property type="protein sequence ID" value="KAH1082222.1"/>
    <property type="molecule type" value="Genomic_DNA"/>
</dbReference>
<proteinExistence type="predicted"/>
<organism evidence="1 2">
    <name type="scientific">Gossypium stocksii</name>
    <dbReference type="NCBI Taxonomy" id="47602"/>
    <lineage>
        <taxon>Eukaryota</taxon>
        <taxon>Viridiplantae</taxon>
        <taxon>Streptophyta</taxon>
        <taxon>Embryophyta</taxon>
        <taxon>Tracheophyta</taxon>
        <taxon>Spermatophyta</taxon>
        <taxon>Magnoliopsida</taxon>
        <taxon>eudicotyledons</taxon>
        <taxon>Gunneridae</taxon>
        <taxon>Pentapetalae</taxon>
        <taxon>rosids</taxon>
        <taxon>malvids</taxon>
        <taxon>Malvales</taxon>
        <taxon>Malvaceae</taxon>
        <taxon>Malvoideae</taxon>
        <taxon>Gossypium</taxon>
    </lineage>
</organism>
<sequence>GSSKGSVKVPTEYERVAATPKFKQHKVSAVRDFPPGVEGGLHQTSNYIGKSQSINLVKASRS</sequence>
<accession>A0A9D4A2C5</accession>
<reference evidence="1 2" key="1">
    <citation type="journal article" date="2021" name="Plant Biotechnol. J.">
        <title>Multi-omics assisted identification of the key and species-specific regulatory components of drought-tolerant mechanisms in Gossypium stocksii.</title>
        <authorList>
            <person name="Yu D."/>
            <person name="Ke L."/>
            <person name="Zhang D."/>
            <person name="Wu Y."/>
            <person name="Sun Y."/>
            <person name="Mei J."/>
            <person name="Sun J."/>
            <person name="Sun Y."/>
        </authorList>
    </citation>
    <scope>NUCLEOTIDE SEQUENCE [LARGE SCALE GENOMIC DNA]</scope>
    <source>
        <strain evidence="2">cv. E1</strain>
        <tissue evidence="1">Leaf</tissue>
    </source>
</reference>
<name>A0A9D4A2C5_9ROSI</name>
<keyword evidence="2" id="KW-1185">Reference proteome</keyword>
<evidence type="ECO:0000313" key="2">
    <source>
        <dbReference type="Proteomes" id="UP000828251"/>
    </source>
</evidence>
<dbReference type="AlphaFoldDB" id="A0A9D4A2C5"/>
<protein>
    <submittedName>
        <fullName evidence="1">Uncharacterized protein</fullName>
    </submittedName>
</protein>
<gene>
    <name evidence="1" type="ORF">J1N35_021983</name>
</gene>